<evidence type="ECO:0000256" key="1">
    <source>
        <dbReference type="SAM" id="Phobius"/>
    </source>
</evidence>
<comment type="caution">
    <text evidence="2">The sequence shown here is derived from an EMBL/GenBank/DDBJ whole genome shotgun (WGS) entry which is preliminary data.</text>
</comment>
<dbReference type="AlphaFoldDB" id="A0A915Z4D4"/>
<dbReference type="Proteomes" id="UP000684084">
    <property type="component" value="Unassembled WGS sequence"/>
</dbReference>
<sequence length="92" mass="10907">MKFLKLKKNQKSFHGCVFFLLVFFFSFHFHSGGKKIHKKLIIQLFFYLYFLFLRKIKEDPLQVTLRSFKTRCAAPSSLSFSEKCGHATTLTY</sequence>
<proteinExistence type="predicted"/>
<keyword evidence="1" id="KW-0472">Membrane</keyword>
<accession>A0A915Z4D4</accession>
<feature type="transmembrane region" description="Helical" evidence="1">
    <location>
        <begin position="12"/>
        <end position="30"/>
    </location>
</feature>
<organism evidence="2 3">
    <name type="scientific">Rhizophagus irregularis</name>
    <dbReference type="NCBI Taxonomy" id="588596"/>
    <lineage>
        <taxon>Eukaryota</taxon>
        <taxon>Fungi</taxon>
        <taxon>Fungi incertae sedis</taxon>
        <taxon>Mucoromycota</taxon>
        <taxon>Glomeromycotina</taxon>
        <taxon>Glomeromycetes</taxon>
        <taxon>Glomerales</taxon>
        <taxon>Glomeraceae</taxon>
        <taxon>Rhizophagus</taxon>
    </lineage>
</organism>
<gene>
    <name evidence="2" type="ORF">CHRIB12_LOCUS8586</name>
</gene>
<dbReference type="OrthoDB" id="10396210at2759"/>
<evidence type="ECO:0000313" key="2">
    <source>
        <dbReference type="EMBL" id="CAB5361286.1"/>
    </source>
</evidence>
<evidence type="ECO:0000313" key="3">
    <source>
        <dbReference type="Proteomes" id="UP000684084"/>
    </source>
</evidence>
<keyword evidence="1" id="KW-0812">Transmembrane</keyword>
<keyword evidence="1" id="KW-1133">Transmembrane helix</keyword>
<feature type="transmembrane region" description="Helical" evidence="1">
    <location>
        <begin position="36"/>
        <end position="53"/>
    </location>
</feature>
<reference evidence="2" key="1">
    <citation type="submission" date="2020-05" db="EMBL/GenBank/DDBJ databases">
        <authorList>
            <person name="Rincon C."/>
            <person name="Sanders R I."/>
            <person name="Robbins C."/>
            <person name="Chaturvedi A."/>
        </authorList>
    </citation>
    <scope>NUCLEOTIDE SEQUENCE</scope>
    <source>
        <strain evidence="2">CHB12</strain>
    </source>
</reference>
<name>A0A915Z4D4_9GLOM</name>
<protein>
    <submittedName>
        <fullName evidence="2">Uncharacterized protein</fullName>
    </submittedName>
</protein>
<dbReference type="EMBL" id="CAGKOT010000016">
    <property type="protein sequence ID" value="CAB5361286.1"/>
    <property type="molecule type" value="Genomic_DNA"/>
</dbReference>